<dbReference type="Gene3D" id="1.20.1580.10">
    <property type="entry name" value="ABC transporter ATPase like domain"/>
    <property type="match status" value="1"/>
</dbReference>
<feature type="domain" description="ABC transporter" evidence="15">
    <location>
        <begin position="498"/>
        <end position="691"/>
    </location>
</feature>
<dbReference type="SUPFAM" id="SSF52540">
    <property type="entry name" value="P-loop containing nucleoside triphosphate hydrolases"/>
    <property type="match status" value="2"/>
</dbReference>
<feature type="compositionally biased region" description="Basic and acidic residues" evidence="14">
    <location>
        <begin position="802"/>
        <end position="812"/>
    </location>
</feature>
<proteinExistence type="inferred from homology"/>
<evidence type="ECO:0000313" key="17">
    <source>
        <dbReference type="Proteomes" id="UP000315133"/>
    </source>
</evidence>
<keyword evidence="4" id="KW-0547">Nucleotide-binding</keyword>
<keyword evidence="2" id="KW-0963">Cytoplasm</keyword>
<evidence type="ECO:0000256" key="6">
    <source>
        <dbReference type="ARBA" id="ARBA00022769"/>
    </source>
</evidence>
<sequence length="1024" mass="109630">MTTSTHPADSHDLITVQGARENNLQDVSVQLPKRRLTAFTGVSGSGKSSLVFETIAAESQRMINETYSTFVQGFMPTLARPDVDVLEGLTTAIIVDQERMGANIRSTVGTATDVNAMLRILFSRLGEPHVGSAKAFSFNIASVSGAGAVTLEKAGKKVKERREFSIAGGMCPRCEGTGNVTDFDLTALYDASRSLAEGALTIPGYSMDGWYGRIYRASGYFDPDKPIAQFTETELHDLLHREATKIKVEGINVTYEGLIPRITKSFLSKDREAMQPHIRAFVDRAVTFTTCPDCDGTRLNERARSSKVRGISIADACRMQISDLAVWVRELDEPSVAPLLAGLRETLDSFVEIGLGYLSLERPTGTLSGGEAQRTKMIRHLGSSLTDITYVFDEPSIGLHPHDIRRMNDLLLRLRDKGNTVLVVEHKPEMIAVADHVVDLGPGAGTAGGQVVYEGTVEGLRASGTLTGRHLDDRARLKDTVREPTAALEIRGASTNNLQDVDVDVPTGVLVVVTGVAGSGKSSLIHGSLARREGVAVIDQTAIKGSRRSNPATYTGLLEPIRKAFARANGVKPALFSPNSEGACPVCNGAGVVYTDLAMMAGVTTPCEECEGRRFQAAVLSYTLGGRSIGDVLEMPVQEAEAFFSEGEARIPAAHTILQRLVDVGLGYVTLGQPLTTLSGGERQRLKLAAQMGREGRDLHPRRADDRAAPGGRREPARHARPARRLRALRGRHRAPPGGHGARRLDRRPRPRGRARGGTGGLRGHTGPAGRGPFHAHRAAPGRLRGRDRPGLRPGRPGSGLARDRRGAPPGDLHEIAGRELDVEPALAAADQDRRVLQGGGVEDGREGLLLAHRADPADDVAGDALGHRGIGHRGLLGAEGGRDRLEVQQPVDGHDADAEALVGVDEQRLEDPLRWHAERARRLQPVARRRRVVLVGAHLVGDAGAVQGHGRGGPARGPLLGHEDEGRASRAAADVRGCRRRRAARRAGPPTAWRARSWWSSSTSPADGCGPAAPPGPGAARRG</sequence>
<feature type="compositionally biased region" description="Basic and acidic residues" evidence="14">
    <location>
        <begin position="694"/>
        <end position="718"/>
    </location>
</feature>
<dbReference type="Gene3D" id="3.40.50.300">
    <property type="entry name" value="P-loop containing nucleotide triphosphate hydrolases"/>
    <property type="match status" value="2"/>
</dbReference>
<evidence type="ECO:0000256" key="10">
    <source>
        <dbReference type="ARBA" id="ARBA00023204"/>
    </source>
</evidence>
<protein>
    <recommendedName>
        <fullName evidence="12">UvrABC system protein A</fullName>
    </recommendedName>
    <alternativeName>
        <fullName evidence="13">Excinuclease ABC subunit A</fullName>
    </alternativeName>
</protein>
<dbReference type="AlphaFoldDB" id="A0A543KP64"/>
<evidence type="ECO:0000259" key="15">
    <source>
        <dbReference type="Pfam" id="PF00005"/>
    </source>
</evidence>
<dbReference type="GO" id="GO:0004518">
    <property type="term" value="F:nuclease activity"/>
    <property type="evidence" value="ECO:0007669"/>
    <property type="project" value="UniProtKB-KW"/>
</dbReference>
<dbReference type="GO" id="GO:0005737">
    <property type="term" value="C:cytoplasm"/>
    <property type="evidence" value="ECO:0007669"/>
    <property type="project" value="UniProtKB-SubCell"/>
</dbReference>
<dbReference type="GO" id="GO:0005524">
    <property type="term" value="F:ATP binding"/>
    <property type="evidence" value="ECO:0007669"/>
    <property type="project" value="UniProtKB-KW"/>
</dbReference>
<keyword evidence="10" id="KW-0234">DNA repair</keyword>
<keyword evidence="17" id="KW-1185">Reference proteome</keyword>
<dbReference type="InterPro" id="IPR027417">
    <property type="entry name" value="P-loop_NTPase"/>
</dbReference>
<dbReference type="PANTHER" id="PTHR43152">
    <property type="entry name" value="UVRABC SYSTEM PROTEIN A"/>
    <property type="match status" value="1"/>
</dbReference>
<feature type="compositionally biased region" description="Low complexity" evidence="14">
    <location>
        <begin position="987"/>
        <end position="1012"/>
    </location>
</feature>
<reference evidence="16 17" key="1">
    <citation type="submission" date="2019-06" db="EMBL/GenBank/DDBJ databases">
        <title>Sequencing the genomes of 1000 actinobacteria strains.</title>
        <authorList>
            <person name="Klenk H.-P."/>
        </authorList>
    </citation>
    <scope>NUCLEOTIDE SEQUENCE [LARGE SCALE GENOMIC DNA]</scope>
    <source>
        <strain evidence="16 17">DSM 12362</strain>
    </source>
</reference>
<evidence type="ECO:0000256" key="12">
    <source>
        <dbReference type="ARBA" id="ARBA00039316"/>
    </source>
</evidence>
<dbReference type="GO" id="GO:0006281">
    <property type="term" value="P:DNA repair"/>
    <property type="evidence" value="ECO:0007669"/>
    <property type="project" value="UniProtKB-KW"/>
</dbReference>
<dbReference type="InterPro" id="IPR003439">
    <property type="entry name" value="ABC_transporter-like_ATP-bd"/>
</dbReference>
<dbReference type="Pfam" id="PF00005">
    <property type="entry name" value="ABC_tran"/>
    <property type="match status" value="1"/>
</dbReference>
<keyword evidence="5" id="KW-0227">DNA damage</keyword>
<keyword evidence="8" id="KW-0267">Excision nuclease</keyword>
<feature type="compositionally biased region" description="Basic residues" evidence="14">
    <location>
        <begin position="719"/>
        <end position="755"/>
    </location>
</feature>
<comment type="subcellular location">
    <subcellularLocation>
        <location evidence="1">Cytoplasm</location>
    </subcellularLocation>
</comment>
<accession>A0A543KP64</accession>
<keyword evidence="3" id="KW-0677">Repeat</keyword>
<evidence type="ECO:0000256" key="14">
    <source>
        <dbReference type="SAM" id="MobiDB-lite"/>
    </source>
</evidence>
<dbReference type="Gene3D" id="1.10.8.280">
    <property type="entry name" value="ABC transporter ATPase domain-like"/>
    <property type="match status" value="1"/>
</dbReference>
<organism evidence="16 17">
    <name type="scientific">Ornithinimicrobium humiphilum</name>
    <dbReference type="NCBI Taxonomy" id="125288"/>
    <lineage>
        <taxon>Bacteria</taxon>
        <taxon>Bacillati</taxon>
        <taxon>Actinomycetota</taxon>
        <taxon>Actinomycetes</taxon>
        <taxon>Micrococcales</taxon>
        <taxon>Ornithinimicrobiaceae</taxon>
        <taxon>Ornithinimicrobium</taxon>
    </lineage>
</organism>
<keyword evidence="6" id="KW-0228">DNA excision</keyword>
<evidence type="ECO:0000256" key="3">
    <source>
        <dbReference type="ARBA" id="ARBA00022737"/>
    </source>
</evidence>
<dbReference type="GO" id="GO:0003677">
    <property type="term" value="F:DNA binding"/>
    <property type="evidence" value="ECO:0007669"/>
    <property type="project" value="UniProtKB-KW"/>
</dbReference>
<evidence type="ECO:0000256" key="7">
    <source>
        <dbReference type="ARBA" id="ARBA00022840"/>
    </source>
</evidence>
<dbReference type="GO" id="GO:0016887">
    <property type="term" value="F:ATP hydrolysis activity"/>
    <property type="evidence" value="ECO:0007669"/>
    <property type="project" value="InterPro"/>
</dbReference>
<evidence type="ECO:0000256" key="9">
    <source>
        <dbReference type="ARBA" id="ARBA00023125"/>
    </source>
</evidence>
<dbReference type="PANTHER" id="PTHR43152:SF2">
    <property type="entry name" value="DRUG RESISTANCE ABC TRANSPORTER"/>
    <property type="match status" value="1"/>
</dbReference>
<feature type="region of interest" description="Disordered" evidence="14">
    <location>
        <begin position="946"/>
        <end position="1024"/>
    </location>
</feature>
<evidence type="ECO:0000256" key="11">
    <source>
        <dbReference type="ARBA" id="ARBA00038000"/>
    </source>
</evidence>
<evidence type="ECO:0000313" key="16">
    <source>
        <dbReference type="EMBL" id="TQM96853.1"/>
    </source>
</evidence>
<keyword evidence="9" id="KW-0238">DNA-binding</keyword>
<evidence type="ECO:0000256" key="8">
    <source>
        <dbReference type="ARBA" id="ARBA00022881"/>
    </source>
</evidence>
<gene>
    <name evidence="16" type="ORF">FB476_1746</name>
</gene>
<keyword evidence="7" id="KW-0067">ATP-binding</keyword>
<feature type="compositionally biased region" description="Low complexity" evidence="14">
    <location>
        <begin position="792"/>
        <end position="801"/>
    </location>
</feature>
<evidence type="ECO:0000256" key="5">
    <source>
        <dbReference type="ARBA" id="ARBA00022763"/>
    </source>
</evidence>
<evidence type="ECO:0000256" key="1">
    <source>
        <dbReference type="ARBA" id="ARBA00004496"/>
    </source>
</evidence>
<evidence type="ECO:0000256" key="13">
    <source>
        <dbReference type="ARBA" id="ARBA00042156"/>
    </source>
</evidence>
<dbReference type="EMBL" id="VFPU01000001">
    <property type="protein sequence ID" value="TQM96853.1"/>
    <property type="molecule type" value="Genomic_DNA"/>
</dbReference>
<evidence type="ECO:0000256" key="4">
    <source>
        <dbReference type="ARBA" id="ARBA00022741"/>
    </source>
</evidence>
<comment type="caution">
    <text evidence="16">The sequence shown here is derived from an EMBL/GenBank/DDBJ whole genome shotgun (WGS) entry which is preliminary data.</text>
</comment>
<feature type="region of interest" description="Disordered" evidence="14">
    <location>
        <begin position="692"/>
        <end position="812"/>
    </location>
</feature>
<dbReference type="Proteomes" id="UP000315133">
    <property type="component" value="Unassembled WGS sequence"/>
</dbReference>
<name>A0A543KP64_9MICO</name>
<feature type="compositionally biased region" description="Gly residues" evidence="14">
    <location>
        <begin position="756"/>
        <end position="770"/>
    </location>
</feature>
<feature type="compositionally biased region" description="Basic residues" evidence="14">
    <location>
        <begin position="774"/>
        <end position="784"/>
    </location>
</feature>
<evidence type="ECO:0000256" key="2">
    <source>
        <dbReference type="ARBA" id="ARBA00022490"/>
    </source>
</evidence>
<comment type="similarity">
    <text evidence="11">Belongs to the ABC transporter superfamily. UvrA family.</text>
</comment>